<evidence type="ECO:0000313" key="4">
    <source>
        <dbReference type="Proteomes" id="UP000234857"/>
    </source>
</evidence>
<gene>
    <name evidence="3" type="ORF">C0601_12540</name>
</gene>
<dbReference type="InterPro" id="IPR042229">
    <property type="entry name" value="Listeria/Bacterioides_rpt_sf"/>
</dbReference>
<dbReference type="InterPro" id="IPR011493">
    <property type="entry name" value="GLUG"/>
</dbReference>
<feature type="domain" description="Bacterial repeat" evidence="2">
    <location>
        <begin position="264"/>
        <end position="330"/>
    </location>
</feature>
<feature type="non-terminal residue" evidence="3">
    <location>
        <position position="1"/>
    </location>
</feature>
<proteinExistence type="predicted"/>
<dbReference type="Pfam" id="PF18998">
    <property type="entry name" value="Flg_new_2"/>
    <property type="match status" value="5"/>
</dbReference>
<name>A0A2N5ZA94_MUIH1</name>
<sequence length="1411" mass="148566">IAVNGMLDVIENTQAVKNAVDLLPASIKTTTLGELMKPIAANIKEALSTQKLTEMNNVVSGITGAPTVNMDTIVKTAVSVNNEVVNSIKTAVSGETDPTTMATTMTSTVSNLQATIATNTKRIAMSNYIADNYTALSADSTLKNNVITAANTAVGEDLTTYFDAITDDSVISENTYTLTLNTNDNSMGTVQGGGVYSAGQTVEISATAATNHGFIKWIKGTEEVSTTATYSFLMPNENTTLTAQFEQSIATDLTLTAITSNVWRGSISLPTNGTATLDEGDTIEVRTTLATVGYKFDNWSTTGNGTFADATSIDTVFTMGSTDETITANWGIDTSITKDVVVSIGAGDEAKGNVSGSGTYHLGDTVEIRATPNSGYRFDKWTSSMSGYVDDVNSPSIDFTLIPMDYYDILAWFVVDTGETFSLTLTKNDDTFGTVSGAGNYYVGQSVSITATPATGYEFVNWKYGDVVVSTNSTYTYTMPAAARTLTANFQIKSYSLSYSAGANGSITGTASQTVDHGSDGSAVTALPDTGYRFDKWSDNSTDNPRTDTSVSGDITVTAQFVPDFAGGSGTSGDPYLVATAKQLNNVRNFIDSYFKQTANIDLTHGTLSGESWYDSTNGWLPIGDDSGMDSGFSGTYNGDGYTISNLYIDRVTTDYNGLFGFVDQGQINYVGVVNADITGNQYNGVLAGYAINATIYESFVSGSVVGNSFNTSGFIGLANNGNTIDDCYSVADVEGYNNPCGFAAIGSGTITNCYAAGSVSAIAGSGSPDPQGFTGTTMGATISDCFWDVNTSGESDSGDGTGLDSVLMKRLASFTNWDFSFSWSIDEDSTYPYLVIQNGSNKPDAPANFAGGDGSLGAPYQVATAKHLHNVRYYLDKYFVQTADIDLTHATLSNEGWYDSTLGWTPIGYVDWNATSGYFSGYYNGDGYTISNLYINGVQDISEPYIGLFGLVRNAVGIDNIGVINADVTGYYDSGILIGYVDNSIVSNCFTTGTITGYQLIGGLLGELSNSSVLNNSYSIADVSSSDGYAGGVSGGASSSTFNNCYAAGSISGTNSKGFAYSGMNSYTANDCFWDKVATGQATSGDIDGDADDPIGLDSAPMMREASFTNWDFTSKWTIDEDSTYPYLVYQLGTNKPTGPTLFSGGDGTSGTPYQVANAYDLHNVRYFLDKYFVQTSAIDLTHATLSNESWYDSTNGWLPIGDLTNKFAGSYDGANYTVSNLFIDRSSTDYVGLFGWIDTCPGISNLGVLSVDITGNNSVGALVGYSNAVTGITKCYSSGSITGNNYGGGLIGYIADSVPVSNCYSTASVTTPNRVGGLAGHADMSTLTNCYATGALSASPGNAFGIAGTMMGLTTTNCFYDSDTTGATNTGGTETGATTANMIQQATFTGWDFGSTWTTNGDTTYPQFQ</sequence>
<dbReference type="Pfam" id="PF07581">
    <property type="entry name" value="Glug"/>
    <property type="match status" value="1"/>
</dbReference>
<feature type="domain" description="Bacterial repeat" evidence="2">
    <location>
        <begin position="424"/>
        <end position="492"/>
    </location>
</feature>
<evidence type="ECO:0008006" key="5">
    <source>
        <dbReference type="Google" id="ProtNLM"/>
    </source>
</evidence>
<reference evidence="3 4" key="1">
    <citation type="submission" date="2017-11" db="EMBL/GenBank/DDBJ databases">
        <title>Genome-resolved metagenomics identifies genetic mobility, metabolic interactions, and unexpected diversity in perchlorate-reducing communities.</title>
        <authorList>
            <person name="Barnum T.P."/>
            <person name="Figueroa I.A."/>
            <person name="Carlstrom C.I."/>
            <person name="Lucas L.N."/>
            <person name="Engelbrektson A.L."/>
            <person name="Coates J.D."/>
        </authorList>
    </citation>
    <scope>NUCLEOTIDE SEQUENCE [LARGE SCALE GENOMIC DNA]</scope>
    <source>
        <strain evidence="3">BM706</strain>
    </source>
</reference>
<feature type="domain" description="Bacterial repeat" evidence="2">
    <location>
        <begin position="495"/>
        <end position="562"/>
    </location>
</feature>
<comment type="caution">
    <text evidence="3">The sequence shown here is derived from an EMBL/GenBank/DDBJ whole genome shotgun (WGS) entry which is preliminary data.</text>
</comment>
<feature type="domain" description="Bacterial repeat" evidence="2">
    <location>
        <begin position="179"/>
        <end position="247"/>
    </location>
</feature>
<feature type="domain" description="GLUG" evidence="1">
    <location>
        <begin position="1315"/>
        <end position="1337"/>
    </location>
</feature>
<evidence type="ECO:0000259" key="1">
    <source>
        <dbReference type="Pfam" id="PF07581"/>
    </source>
</evidence>
<organism evidence="3 4">
    <name type="scientific">Muiribacterium halophilum</name>
    <dbReference type="NCBI Taxonomy" id="2053465"/>
    <lineage>
        <taxon>Bacteria</taxon>
        <taxon>Candidatus Muiribacteriota</taxon>
        <taxon>Candidatus Muiribacteriia</taxon>
        <taxon>Candidatus Muiribacteriales</taxon>
        <taxon>Candidatus Muiribacteriaceae</taxon>
        <taxon>Candidatus Muiribacterium</taxon>
    </lineage>
</organism>
<accession>A0A2N5ZA94</accession>
<dbReference type="Gene3D" id="2.160.20.110">
    <property type="match status" value="3"/>
</dbReference>
<dbReference type="EMBL" id="PKTG01000135">
    <property type="protein sequence ID" value="PLX15588.1"/>
    <property type="molecule type" value="Genomic_DNA"/>
</dbReference>
<feature type="domain" description="Bacterial repeat" evidence="2">
    <location>
        <begin position="348"/>
        <end position="401"/>
    </location>
</feature>
<dbReference type="Proteomes" id="UP000234857">
    <property type="component" value="Unassembled WGS sequence"/>
</dbReference>
<dbReference type="Gene3D" id="2.60.40.4270">
    <property type="entry name" value="Listeria-Bacteroides repeat domain"/>
    <property type="match status" value="1"/>
</dbReference>
<evidence type="ECO:0000259" key="2">
    <source>
        <dbReference type="Pfam" id="PF18998"/>
    </source>
</evidence>
<dbReference type="InterPro" id="IPR044060">
    <property type="entry name" value="Bacterial_rp_domain"/>
</dbReference>
<protein>
    <recommendedName>
        <fullName evidence="5">GLUG domain-containing protein</fullName>
    </recommendedName>
</protein>
<evidence type="ECO:0000313" key="3">
    <source>
        <dbReference type="EMBL" id="PLX15588.1"/>
    </source>
</evidence>